<dbReference type="InterPro" id="IPR003890">
    <property type="entry name" value="MIF4G-like_typ-3"/>
</dbReference>
<dbReference type="InterPro" id="IPR022745">
    <property type="entry name" value="eIF4G1_eIF4E-bd"/>
</dbReference>
<dbReference type="STRING" id="436010.A0A166SPA1"/>
<feature type="region of interest" description="Disordered" evidence="4">
    <location>
        <begin position="735"/>
        <end position="767"/>
    </location>
</feature>
<dbReference type="SUPFAM" id="SSF101489">
    <property type="entry name" value="Eukaryotic initiation factor 4f subunit eIF4g, eIF4e-binding domain"/>
    <property type="match status" value="1"/>
</dbReference>
<feature type="compositionally biased region" description="Polar residues" evidence="4">
    <location>
        <begin position="23"/>
        <end position="33"/>
    </location>
</feature>
<gene>
    <name evidence="6" type="ORF">FIBSPDRAFT_926852</name>
</gene>
<dbReference type="InterPro" id="IPR016024">
    <property type="entry name" value="ARM-type_fold"/>
</dbReference>
<dbReference type="GO" id="GO:0003729">
    <property type="term" value="F:mRNA binding"/>
    <property type="evidence" value="ECO:0007669"/>
    <property type="project" value="TreeGrafter"/>
</dbReference>
<feature type="region of interest" description="Disordered" evidence="4">
    <location>
        <begin position="222"/>
        <end position="310"/>
    </location>
</feature>
<dbReference type="GO" id="GO:0003743">
    <property type="term" value="F:translation initiation factor activity"/>
    <property type="evidence" value="ECO:0007669"/>
    <property type="project" value="UniProtKB-KW"/>
</dbReference>
<dbReference type="Gene3D" id="1.25.40.180">
    <property type="match status" value="1"/>
</dbReference>
<sequence length="1003" mass="110994">MSTFRAPYSLIDTFVLSDERAASSPTQNTLDAQHSSHEHQQGSYERQTLQQESLKRRLEYLRLLHAEDAIRPSFLSTLSTLGTAGIIEDINNVQYPQGIMGPKWDLNANVKDSKFKYDRDFLLQFMSVCKEKPDRLPPLDTIGLEPVDRFSMSRGGAGRHRTTSMQMGPPGPRAGSTGLGISNFAKPGGSFSMGNFATPGGTGKSSEERFAVSNRAVSVGGAGAPAPFGRQSPMVHTSNQGGVGPLSTKSRTRTKRGEKRSDSNKAPGHQQQQVGIIDQPSEPAAPVEESAKSGTAAVLGTKPPPIDHESPEWVEHKVEALLTIFTWQNFDSISDQIIMWVNKSGKENGSRTLIQVVRQVFKRGTNDPTWSKLYARLCRKMMEKISAFMQEGKPIAGGQLFRKYLLNICQWDFERAVSKSKCQRFGLIKFICELFKTQMLAEGIMHECVRKLLGNAKNPEEDEIESLCVLLQTIGALLDTPKARAHMDVYFARIQDLSFNPKIRWRVQLVLQDVIELRERKWIARESFTAPTGPGGTAPPATPAKVDVRKLYQRSGIPRPDHKMGDLSNFGKINMKSAPLSLGNEDDRGSRMDVIPRTNSGSNMFSRISQASEIMADTSAPEASSSHLANRKPNINLGGAGLPESPLKRKKLQLLPRCKLHEGGNGIASSSPVSENGEVVESGMAADSVSEDEAKKRLDQDLKEYFAVRNLDEVEHYFQELTLEHSRLVDKKAFSAARSHPQHPDQPQNMDLQQQQHTPTPGWPGHHYQQDSYMQQAYSPQRYIPGTPILKKQQMPPQFHPPPGPQGQTVMSMSPRNLQMSLQPGTPTQSPAHPHQTLHSSDGSISTFVSPPSMFAPQNNSSLLNTSSANRLNMYANTFVPGPPRSVKITLRRLDGTEIDLKAISSKRANERLPLNSPSASGFNRTAKGHRSRKSQIIRIESEEAKADQERAEKAKKDVEENVQREEAERVAAAKRMKPALTMTVSCKAANITLGQGPARFNR</sequence>
<dbReference type="GO" id="GO:0016281">
    <property type="term" value="C:eukaryotic translation initiation factor 4F complex"/>
    <property type="evidence" value="ECO:0007669"/>
    <property type="project" value="TreeGrafter"/>
</dbReference>
<evidence type="ECO:0000313" key="7">
    <source>
        <dbReference type="Proteomes" id="UP000076532"/>
    </source>
</evidence>
<feature type="domain" description="MIF4G" evidence="5">
    <location>
        <begin position="315"/>
        <end position="521"/>
    </location>
</feature>
<accession>A0A166SPA1</accession>
<keyword evidence="2" id="KW-0396">Initiation factor</keyword>
<feature type="region of interest" description="Disordered" evidence="4">
    <location>
        <begin position="578"/>
        <end position="603"/>
    </location>
</feature>
<proteinExistence type="inferred from homology"/>
<protein>
    <recommendedName>
        <fullName evidence="5">MIF4G domain-containing protein</fullName>
    </recommendedName>
</protein>
<comment type="similarity">
    <text evidence="1">Belongs to the eukaryotic initiation factor 4G family.</text>
</comment>
<feature type="region of interest" description="Disordered" evidence="4">
    <location>
        <begin position="150"/>
        <end position="177"/>
    </location>
</feature>
<feature type="region of interest" description="Disordered" evidence="4">
    <location>
        <begin position="787"/>
        <end position="853"/>
    </location>
</feature>
<feature type="compositionally biased region" description="Polar residues" evidence="4">
    <location>
        <begin position="809"/>
        <end position="850"/>
    </location>
</feature>
<dbReference type="InterPro" id="IPR036211">
    <property type="entry name" value="eIF4G_eIF4E-bd_sf"/>
</dbReference>
<feature type="region of interest" description="Disordered" evidence="4">
    <location>
        <begin position="624"/>
        <end position="643"/>
    </location>
</feature>
<evidence type="ECO:0000256" key="1">
    <source>
        <dbReference type="ARBA" id="ARBA00005775"/>
    </source>
</evidence>
<dbReference type="AlphaFoldDB" id="A0A166SPA1"/>
<organism evidence="6 7">
    <name type="scientific">Athelia psychrophila</name>
    <dbReference type="NCBI Taxonomy" id="1759441"/>
    <lineage>
        <taxon>Eukaryota</taxon>
        <taxon>Fungi</taxon>
        <taxon>Dikarya</taxon>
        <taxon>Basidiomycota</taxon>
        <taxon>Agaricomycotina</taxon>
        <taxon>Agaricomycetes</taxon>
        <taxon>Agaricomycetidae</taxon>
        <taxon>Atheliales</taxon>
        <taxon>Atheliaceae</taxon>
        <taxon>Athelia</taxon>
    </lineage>
</organism>
<feature type="compositionally biased region" description="Low complexity" evidence="4">
    <location>
        <begin position="745"/>
        <end position="756"/>
    </location>
</feature>
<keyword evidence="7" id="KW-1185">Reference proteome</keyword>
<dbReference type="EMBL" id="KV417497">
    <property type="protein sequence ID" value="KZP29678.1"/>
    <property type="molecule type" value="Genomic_DNA"/>
</dbReference>
<feature type="region of interest" description="Disordered" evidence="4">
    <location>
        <begin position="663"/>
        <end position="694"/>
    </location>
</feature>
<evidence type="ECO:0000313" key="6">
    <source>
        <dbReference type="EMBL" id="KZP29678.1"/>
    </source>
</evidence>
<feature type="region of interest" description="Disordered" evidence="4">
    <location>
        <begin position="22"/>
        <end position="49"/>
    </location>
</feature>
<keyword evidence="3" id="KW-0648">Protein biosynthesis</keyword>
<reference evidence="6 7" key="1">
    <citation type="journal article" date="2016" name="Mol. Biol. Evol.">
        <title>Comparative Genomics of Early-Diverging Mushroom-Forming Fungi Provides Insights into the Origins of Lignocellulose Decay Capabilities.</title>
        <authorList>
            <person name="Nagy L.G."/>
            <person name="Riley R."/>
            <person name="Tritt A."/>
            <person name="Adam C."/>
            <person name="Daum C."/>
            <person name="Floudas D."/>
            <person name="Sun H."/>
            <person name="Yadav J.S."/>
            <person name="Pangilinan J."/>
            <person name="Larsson K.H."/>
            <person name="Matsuura K."/>
            <person name="Barry K."/>
            <person name="Labutti K."/>
            <person name="Kuo R."/>
            <person name="Ohm R.A."/>
            <person name="Bhattacharya S.S."/>
            <person name="Shirouzu T."/>
            <person name="Yoshinaga Y."/>
            <person name="Martin F.M."/>
            <person name="Grigoriev I.V."/>
            <person name="Hibbett D.S."/>
        </authorList>
    </citation>
    <scope>NUCLEOTIDE SEQUENCE [LARGE SCALE GENOMIC DNA]</scope>
    <source>
        <strain evidence="6 7">CBS 109695</strain>
    </source>
</reference>
<evidence type="ECO:0000256" key="2">
    <source>
        <dbReference type="ARBA" id="ARBA00022540"/>
    </source>
</evidence>
<dbReference type="Gene3D" id="1.20.970.30">
    <property type="entry name" value="eIF4G, eIF4E-binding domain"/>
    <property type="match status" value="1"/>
</dbReference>
<dbReference type="SMART" id="SM00543">
    <property type="entry name" value="MIF4G"/>
    <property type="match status" value="1"/>
</dbReference>
<dbReference type="Pfam" id="PF02854">
    <property type="entry name" value="MIF4G"/>
    <property type="match status" value="1"/>
</dbReference>
<feature type="compositionally biased region" description="Basic residues" evidence="4">
    <location>
        <begin position="927"/>
        <end position="936"/>
    </location>
</feature>
<dbReference type="Pfam" id="PF12152">
    <property type="entry name" value="eIF_4G1"/>
    <property type="match status" value="1"/>
</dbReference>
<dbReference type="OrthoDB" id="514777at2759"/>
<dbReference type="PANTHER" id="PTHR23253:SF9">
    <property type="entry name" value="EUKARYOTIC TRANSLATION INITIATION FACTOR 4 GAMMA 2"/>
    <property type="match status" value="1"/>
</dbReference>
<feature type="compositionally biased region" description="Basic and acidic residues" evidence="4">
    <location>
        <begin position="940"/>
        <end position="966"/>
    </location>
</feature>
<name>A0A166SPA1_9AGAM</name>
<evidence type="ECO:0000256" key="3">
    <source>
        <dbReference type="ARBA" id="ARBA00022917"/>
    </source>
</evidence>
<evidence type="ECO:0000259" key="5">
    <source>
        <dbReference type="SMART" id="SM00543"/>
    </source>
</evidence>
<feature type="region of interest" description="Disordered" evidence="4">
    <location>
        <begin position="911"/>
        <end position="966"/>
    </location>
</feature>
<evidence type="ECO:0000256" key="4">
    <source>
        <dbReference type="SAM" id="MobiDB-lite"/>
    </source>
</evidence>
<dbReference type="Proteomes" id="UP000076532">
    <property type="component" value="Unassembled WGS sequence"/>
</dbReference>
<dbReference type="SUPFAM" id="SSF48371">
    <property type="entry name" value="ARM repeat"/>
    <property type="match status" value="1"/>
</dbReference>
<dbReference type="PANTHER" id="PTHR23253">
    <property type="entry name" value="EUKARYOTIC TRANSLATION INITIATION FACTOR 4 GAMMA"/>
    <property type="match status" value="1"/>
</dbReference>